<comment type="cofactor">
    <cofactor evidence="1">
        <name>Mg(2+)</name>
        <dbReference type="ChEBI" id="CHEBI:18420"/>
    </cofactor>
</comment>
<dbReference type="STRING" id="5722.A2FAB3"/>
<dbReference type="SMART" id="SM00090">
    <property type="entry name" value="RIO"/>
    <property type="match status" value="1"/>
</dbReference>
<dbReference type="EMBL" id="DS113686">
    <property type="protein sequence ID" value="EAX98130.1"/>
    <property type="molecule type" value="Genomic_DNA"/>
</dbReference>
<dbReference type="CDD" id="cd05144">
    <property type="entry name" value="RIO2_C"/>
    <property type="match status" value="1"/>
</dbReference>
<dbReference type="InParanoid" id="A2FAB3"/>
<dbReference type="InterPro" id="IPR011009">
    <property type="entry name" value="Kinase-like_dom_sf"/>
</dbReference>
<evidence type="ECO:0000256" key="11">
    <source>
        <dbReference type="ARBA" id="ARBA00047899"/>
    </source>
</evidence>
<keyword evidence="8 15" id="KW-0418">Kinase</keyword>
<dbReference type="GO" id="GO:0005524">
    <property type="term" value="F:ATP binding"/>
    <property type="evidence" value="ECO:0007669"/>
    <property type="project" value="UniProtKB-KW"/>
</dbReference>
<name>A2FAB3_TRIV3</name>
<keyword evidence="7" id="KW-0547">Nucleotide-binding</keyword>
<dbReference type="SUPFAM" id="SSF56112">
    <property type="entry name" value="Protein kinase-like (PK-like)"/>
    <property type="match status" value="1"/>
</dbReference>
<gene>
    <name evidence="15" type="ORF">TVAG_332390</name>
</gene>
<dbReference type="Gene3D" id="1.10.10.10">
    <property type="entry name" value="Winged helix-like DNA-binding domain superfamily/Winged helix DNA-binding domain"/>
    <property type="match status" value="1"/>
</dbReference>
<dbReference type="VEuPathDB" id="TrichDB:TVAGG3_0916620"/>
<dbReference type="Proteomes" id="UP000001542">
    <property type="component" value="Unassembled WGS sequence"/>
</dbReference>
<evidence type="ECO:0000256" key="9">
    <source>
        <dbReference type="ARBA" id="ARBA00022840"/>
    </source>
</evidence>
<evidence type="ECO:0000256" key="12">
    <source>
        <dbReference type="ARBA" id="ARBA00048679"/>
    </source>
</evidence>
<dbReference type="InterPro" id="IPR036388">
    <property type="entry name" value="WH-like_DNA-bd_sf"/>
</dbReference>
<feature type="domain" description="RIO kinase" evidence="14">
    <location>
        <begin position="63"/>
        <end position="289"/>
    </location>
</feature>
<keyword evidence="9" id="KW-0067">ATP-binding</keyword>
<evidence type="ECO:0000256" key="10">
    <source>
        <dbReference type="ARBA" id="ARBA00022842"/>
    </source>
</evidence>
<comment type="similarity">
    <text evidence="2">Belongs to the protein kinase superfamily. RIO-type Ser/Thr kinase family.</text>
</comment>
<dbReference type="OMA" id="GYTNFRE"/>
<keyword evidence="10" id="KW-0460">Magnesium</keyword>
<dbReference type="eggNOG" id="KOG2268">
    <property type="taxonomic scope" value="Eukaryota"/>
</dbReference>
<dbReference type="InterPro" id="IPR015285">
    <property type="entry name" value="RIO2_wHTH_N"/>
</dbReference>
<dbReference type="PANTHER" id="PTHR45852">
    <property type="entry name" value="SER/THR-PROTEIN KINASE RIO2"/>
    <property type="match status" value="1"/>
</dbReference>
<dbReference type="RefSeq" id="XP_001311060.1">
    <property type="nucleotide sequence ID" value="XM_001311059.1"/>
</dbReference>
<evidence type="ECO:0000256" key="5">
    <source>
        <dbReference type="ARBA" id="ARBA00022679"/>
    </source>
</evidence>
<dbReference type="Pfam" id="PF09202">
    <property type="entry name" value="Rio2_N"/>
    <property type="match status" value="1"/>
</dbReference>
<evidence type="ECO:0000313" key="15">
    <source>
        <dbReference type="EMBL" id="EAX98130.1"/>
    </source>
</evidence>
<evidence type="ECO:0000256" key="2">
    <source>
        <dbReference type="ARBA" id="ARBA00009196"/>
    </source>
</evidence>
<evidence type="ECO:0000256" key="6">
    <source>
        <dbReference type="ARBA" id="ARBA00022723"/>
    </source>
</evidence>
<comment type="catalytic activity">
    <reaction evidence="11">
        <text>L-threonyl-[protein] + ATP = O-phospho-L-threonyl-[protein] + ADP + H(+)</text>
        <dbReference type="Rhea" id="RHEA:46608"/>
        <dbReference type="Rhea" id="RHEA-COMP:11060"/>
        <dbReference type="Rhea" id="RHEA-COMP:11605"/>
        <dbReference type="ChEBI" id="CHEBI:15378"/>
        <dbReference type="ChEBI" id="CHEBI:30013"/>
        <dbReference type="ChEBI" id="CHEBI:30616"/>
        <dbReference type="ChEBI" id="CHEBI:61977"/>
        <dbReference type="ChEBI" id="CHEBI:456216"/>
        <dbReference type="EC" id="2.7.11.1"/>
    </reaction>
</comment>
<dbReference type="VEuPathDB" id="TrichDB:TVAG_332390"/>
<dbReference type="EC" id="2.7.11.1" evidence="3"/>
<dbReference type="FunFam" id="3.30.200.20:FF:000052">
    <property type="entry name" value="Serine/threonine-protein kinase RIO2"/>
    <property type="match status" value="1"/>
</dbReference>
<dbReference type="AlphaFoldDB" id="A2FAB3"/>
<dbReference type="InterPro" id="IPR018934">
    <property type="entry name" value="RIO_dom"/>
</dbReference>
<evidence type="ECO:0000256" key="13">
    <source>
        <dbReference type="SAM" id="MobiDB-lite"/>
    </source>
</evidence>
<feature type="compositionally biased region" description="Basic and acidic residues" evidence="13">
    <location>
        <begin position="313"/>
        <end position="324"/>
    </location>
</feature>
<dbReference type="InterPro" id="IPR036390">
    <property type="entry name" value="WH_DNA-bd_sf"/>
</dbReference>
<dbReference type="FunCoup" id="A2FAB3">
    <property type="interactions" value="854"/>
</dbReference>
<keyword evidence="5" id="KW-0808">Transferase</keyword>
<dbReference type="FunFam" id="1.10.510.10:FF:002642">
    <property type="match status" value="1"/>
</dbReference>
<evidence type="ECO:0000256" key="1">
    <source>
        <dbReference type="ARBA" id="ARBA00001946"/>
    </source>
</evidence>
<dbReference type="Gene3D" id="1.10.510.10">
    <property type="entry name" value="Transferase(Phosphotransferase) domain 1"/>
    <property type="match status" value="1"/>
</dbReference>
<protein>
    <recommendedName>
        <fullName evidence="3">non-specific serine/threonine protein kinase</fullName>
        <ecNumber evidence="3">2.7.11.1</ecNumber>
    </recommendedName>
</protein>
<dbReference type="KEGG" id="tva:4755950"/>
<keyword evidence="4" id="KW-0723">Serine/threonine-protein kinase</keyword>
<dbReference type="GO" id="GO:0004674">
    <property type="term" value="F:protein serine/threonine kinase activity"/>
    <property type="evidence" value="ECO:0007669"/>
    <property type="project" value="UniProtKB-KW"/>
</dbReference>
<evidence type="ECO:0000256" key="7">
    <source>
        <dbReference type="ARBA" id="ARBA00022741"/>
    </source>
</evidence>
<evidence type="ECO:0000313" key="16">
    <source>
        <dbReference type="Proteomes" id="UP000001542"/>
    </source>
</evidence>
<reference evidence="15" key="1">
    <citation type="submission" date="2006-10" db="EMBL/GenBank/DDBJ databases">
        <authorList>
            <person name="Amadeo P."/>
            <person name="Zhao Q."/>
            <person name="Wortman J."/>
            <person name="Fraser-Liggett C."/>
            <person name="Carlton J."/>
        </authorList>
    </citation>
    <scope>NUCLEOTIDE SEQUENCE</scope>
    <source>
        <strain evidence="15">G3</strain>
    </source>
</reference>
<feature type="compositionally biased region" description="Basic and acidic residues" evidence="13">
    <location>
        <begin position="333"/>
        <end position="351"/>
    </location>
</feature>
<dbReference type="GO" id="GO:0005634">
    <property type="term" value="C:nucleus"/>
    <property type="evidence" value="ECO:0000318"/>
    <property type="project" value="GO_Central"/>
</dbReference>
<accession>A2FAB3</accession>
<organism evidence="15 16">
    <name type="scientific">Trichomonas vaginalis (strain ATCC PRA-98 / G3)</name>
    <dbReference type="NCBI Taxonomy" id="412133"/>
    <lineage>
        <taxon>Eukaryota</taxon>
        <taxon>Metamonada</taxon>
        <taxon>Parabasalia</taxon>
        <taxon>Trichomonadida</taxon>
        <taxon>Trichomonadidae</taxon>
        <taxon>Trichomonas</taxon>
    </lineage>
</organism>
<dbReference type="Pfam" id="PF01163">
    <property type="entry name" value="RIO1"/>
    <property type="match status" value="1"/>
</dbReference>
<dbReference type="GO" id="GO:0030490">
    <property type="term" value="P:maturation of SSU-rRNA"/>
    <property type="evidence" value="ECO:0000318"/>
    <property type="project" value="GO_Central"/>
</dbReference>
<dbReference type="GO" id="GO:0030688">
    <property type="term" value="C:preribosome, small subunit precursor"/>
    <property type="evidence" value="ECO:0000318"/>
    <property type="project" value="GO_Central"/>
</dbReference>
<dbReference type="InterPro" id="IPR030484">
    <property type="entry name" value="Rio2"/>
</dbReference>
<reference evidence="15" key="2">
    <citation type="journal article" date="2007" name="Science">
        <title>Draft genome sequence of the sexually transmitted pathogen Trichomonas vaginalis.</title>
        <authorList>
            <person name="Carlton J.M."/>
            <person name="Hirt R.P."/>
            <person name="Silva J.C."/>
            <person name="Delcher A.L."/>
            <person name="Schatz M."/>
            <person name="Zhao Q."/>
            <person name="Wortman J.R."/>
            <person name="Bidwell S.L."/>
            <person name="Alsmark U.C.M."/>
            <person name="Besteiro S."/>
            <person name="Sicheritz-Ponten T."/>
            <person name="Noel C.J."/>
            <person name="Dacks J.B."/>
            <person name="Foster P.G."/>
            <person name="Simillion C."/>
            <person name="Van de Peer Y."/>
            <person name="Miranda-Saavedra D."/>
            <person name="Barton G.J."/>
            <person name="Westrop G.D."/>
            <person name="Mueller S."/>
            <person name="Dessi D."/>
            <person name="Fiori P.L."/>
            <person name="Ren Q."/>
            <person name="Paulsen I."/>
            <person name="Zhang H."/>
            <person name="Bastida-Corcuera F.D."/>
            <person name="Simoes-Barbosa A."/>
            <person name="Brown M.T."/>
            <person name="Hayes R.D."/>
            <person name="Mukherjee M."/>
            <person name="Okumura C.Y."/>
            <person name="Schneider R."/>
            <person name="Smith A.J."/>
            <person name="Vanacova S."/>
            <person name="Villalvazo M."/>
            <person name="Haas B.J."/>
            <person name="Pertea M."/>
            <person name="Feldblyum T.V."/>
            <person name="Utterback T.R."/>
            <person name="Shu C.L."/>
            <person name="Osoegawa K."/>
            <person name="de Jong P.J."/>
            <person name="Hrdy I."/>
            <person name="Horvathova L."/>
            <person name="Zubacova Z."/>
            <person name="Dolezal P."/>
            <person name="Malik S.B."/>
            <person name="Logsdon J.M. Jr."/>
            <person name="Henze K."/>
            <person name="Gupta A."/>
            <person name="Wang C.C."/>
            <person name="Dunne R.L."/>
            <person name="Upcroft J.A."/>
            <person name="Upcroft P."/>
            <person name="White O."/>
            <person name="Salzberg S.L."/>
            <person name="Tang P."/>
            <person name="Chiu C.-H."/>
            <person name="Lee Y.-S."/>
            <person name="Embley T.M."/>
            <person name="Coombs G.H."/>
            <person name="Mottram J.C."/>
            <person name="Tachezy J."/>
            <person name="Fraser-Liggett C.M."/>
            <person name="Johnson P.J."/>
        </authorList>
    </citation>
    <scope>NUCLEOTIDE SEQUENCE [LARGE SCALE GENOMIC DNA]</scope>
    <source>
        <strain evidence="15">G3</strain>
    </source>
</reference>
<dbReference type="OrthoDB" id="10258631at2759"/>
<dbReference type="InterPro" id="IPR000687">
    <property type="entry name" value="RIO_kinase"/>
</dbReference>
<evidence type="ECO:0000256" key="4">
    <source>
        <dbReference type="ARBA" id="ARBA00022527"/>
    </source>
</evidence>
<keyword evidence="6" id="KW-0479">Metal-binding</keyword>
<proteinExistence type="inferred from homology"/>
<dbReference type="PANTHER" id="PTHR45852:SF1">
    <property type="entry name" value="SERINE_THREONINE-PROTEIN KINASE RIO2"/>
    <property type="match status" value="1"/>
</dbReference>
<feature type="region of interest" description="Disordered" evidence="13">
    <location>
        <begin position="299"/>
        <end position="351"/>
    </location>
</feature>
<comment type="catalytic activity">
    <reaction evidence="12">
        <text>L-seryl-[protein] + ATP = O-phospho-L-seryl-[protein] + ADP + H(+)</text>
        <dbReference type="Rhea" id="RHEA:17989"/>
        <dbReference type="Rhea" id="RHEA-COMP:9863"/>
        <dbReference type="Rhea" id="RHEA-COMP:11604"/>
        <dbReference type="ChEBI" id="CHEBI:15378"/>
        <dbReference type="ChEBI" id="CHEBI:29999"/>
        <dbReference type="ChEBI" id="CHEBI:30616"/>
        <dbReference type="ChEBI" id="CHEBI:83421"/>
        <dbReference type="ChEBI" id="CHEBI:456216"/>
        <dbReference type="EC" id="2.7.11.1"/>
    </reaction>
</comment>
<evidence type="ECO:0000256" key="3">
    <source>
        <dbReference type="ARBA" id="ARBA00012513"/>
    </source>
</evidence>
<dbReference type="GO" id="GO:0046872">
    <property type="term" value="F:metal ion binding"/>
    <property type="evidence" value="ECO:0007669"/>
    <property type="project" value="UniProtKB-KW"/>
</dbReference>
<sequence>MSLDATLLKYIEEDVWRVLTAVELGQRNHELVAGELIASIAGLRGTIHHDIDYLLRHKLISHQGKPYDGYQLTKQGYDFLALHALVKRNTLSNIGPLVGQGKEADVYVAYDNEGKPVIIKFHRIGRVSFRKAKDTREYLSGKHTSSWLYLSRLSAQREFLNMQGLAHLGFPVPQAIDHNRHCVVMSHIDGTLLNNVQKLEDPEKVFNEIIDTTVNLLKIGIVHADLTQFNIIVKDDLSICIIDFPQCLRYTDPEAEEKFNHDLNELREFFHNRMDITVEHLPTFAEFKDDIVPVDIIGKGKPQEEEEDENEDEDKKIMAKVSKENRKKNKPVRSKESKSMSRLRLEVKNSV</sequence>
<dbReference type="SMR" id="A2FAB3"/>
<dbReference type="Gene3D" id="3.30.200.20">
    <property type="entry name" value="Phosphorylase Kinase, domain 1"/>
    <property type="match status" value="1"/>
</dbReference>
<dbReference type="GO" id="GO:0004672">
    <property type="term" value="F:protein kinase activity"/>
    <property type="evidence" value="ECO:0000318"/>
    <property type="project" value="GO_Central"/>
</dbReference>
<dbReference type="GO" id="GO:0005829">
    <property type="term" value="C:cytosol"/>
    <property type="evidence" value="ECO:0000318"/>
    <property type="project" value="GO_Central"/>
</dbReference>
<dbReference type="SUPFAM" id="SSF46785">
    <property type="entry name" value="Winged helix' DNA-binding domain"/>
    <property type="match status" value="1"/>
</dbReference>
<evidence type="ECO:0000256" key="8">
    <source>
        <dbReference type="ARBA" id="ARBA00022777"/>
    </source>
</evidence>
<keyword evidence="16" id="KW-1185">Reference proteome</keyword>
<evidence type="ECO:0000259" key="14">
    <source>
        <dbReference type="SMART" id="SM00090"/>
    </source>
</evidence>